<dbReference type="SMART" id="SM00028">
    <property type="entry name" value="TPR"/>
    <property type="match status" value="3"/>
</dbReference>
<feature type="domain" description="F-box" evidence="12">
    <location>
        <begin position="247"/>
        <end position="295"/>
    </location>
</feature>
<evidence type="ECO:0000256" key="9">
    <source>
        <dbReference type="ARBA" id="ARBA00023136"/>
    </source>
</evidence>
<dbReference type="InterPro" id="IPR032675">
    <property type="entry name" value="LRR_dom_sf"/>
</dbReference>
<dbReference type="Pfam" id="PF12937">
    <property type="entry name" value="F-box-like"/>
    <property type="match status" value="1"/>
</dbReference>
<dbReference type="InterPro" id="IPR019734">
    <property type="entry name" value="TPR_rpt"/>
</dbReference>
<dbReference type="InterPro" id="IPR023395">
    <property type="entry name" value="MCP_dom_sf"/>
</dbReference>
<dbReference type="GO" id="GO:0005315">
    <property type="term" value="F:phosphate transmembrane transporter activity"/>
    <property type="evidence" value="ECO:0007669"/>
    <property type="project" value="InterPro"/>
</dbReference>
<evidence type="ECO:0000256" key="6">
    <source>
        <dbReference type="ARBA" id="ARBA00022792"/>
    </source>
</evidence>
<dbReference type="Gene3D" id="1.20.1280.50">
    <property type="match status" value="1"/>
</dbReference>
<proteinExistence type="inferred from homology"/>
<evidence type="ECO:0000256" key="11">
    <source>
        <dbReference type="SAM" id="MobiDB-lite"/>
    </source>
</evidence>
<feature type="region of interest" description="Disordered" evidence="11">
    <location>
        <begin position="45"/>
        <end position="65"/>
    </location>
</feature>
<dbReference type="Gene3D" id="3.80.10.10">
    <property type="entry name" value="Ribonuclease Inhibitor"/>
    <property type="match status" value="1"/>
</dbReference>
<dbReference type="SUPFAM" id="SSF81383">
    <property type="entry name" value="F-box domain"/>
    <property type="match status" value="1"/>
</dbReference>
<dbReference type="SUPFAM" id="SSF52047">
    <property type="entry name" value="RNI-like"/>
    <property type="match status" value="1"/>
</dbReference>
<evidence type="ECO:0000256" key="10">
    <source>
        <dbReference type="PROSITE-ProRule" id="PRU00282"/>
    </source>
</evidence>
<feature type="repeat" description="Solcar" evidence="10">
    <location>
        <begin position="936"/>
        <end position="1020"/>
    </location>
</feature>
<dbReference type="Pfam" id="PF00153">
    <property type="entry name" value="Mito_carr"/>
    <property type="match status" value="3"/>
</dbReference>
<dbReference type="Gene3D" id="1.50.40.10">
    <property type="entry name" value="Mitochondrial carrier domain"/>
    <property type="match status" value="1"/>
</dbReference>
<comment type="subcellular location">
    <subcellularLocation>
        <location evidence="1">Mitochondrion inner membrane</location>
        <topology evidence="1">Multi-pass membrane protein</topology>
    </subcellularLocation>
</comment>
<feature type="repeat" description="Solcar" evidence="10">
    <location>
        <begin position="737"/>
        <end position="821"/>
    </location>
</feature>
<comment type="caution">
    <text evidence="13">The sequence shown here is derived from an EMBL/GenBank/DDBJ whole genome shotgun (WGS) entry which is preliminary data.</text>
</comment>
<feature type="region of interest" description="Disordered" evidence="11">
    <location>
        <begin position="643"/>
        <end position="675"/>
    </location>
</feature>
<evidence type="ECO:0000256" key="7">
    <source>
        <dbReference type="ARBA" id="ARBA00022989"/>
    </source>
</evidence>
<keyword evidence="8" id="KW-0496">Mitochondrion</keyword>
<dbReference type="GO" id="GO:0005743">
    <property type="term" value="C:mitochondrial inner membrane"/>
    <property type="evidence" value="ECO:0007669"/>
    <property type="project" value="UniProtKB-SubCell"/>
</dbReference>
<keyword evidence="4 10" id="KW-0812">Transmembrane</keyword>
<reference evidence="13 14" key="1">
    <citation type="submission" date="2019-02" db="EMBL/GenBank/DDBJ databases">
        <title>Genome sequencing of the rare red list fungi Bondarzewia mesenterica.</title>
        <authorList>
            <person name="Buettner E."/>
            <person name="Kellner H."/>
        </authorList>
    </citation>
    <scope>NUCLEOTIDE SEQUENCE [LARGE SCALE GENOMIC DNA]</scope>
    <source>
        <strain evidence="13 14">DSM 108281</strain>
    </source>
</reference>
<dbReference type="SUPFAM" id="SSF103506">
    <property type="entry name" value="Mitochondrial carrier"/>
    <property type="match status" value="1"/>
</dbReference>
<accession>A0A4V3XG61</accession>
<evidence type="ECO:0000313" key="13">
    <source>
        <dbReference type="EMBL" id="THH20103.1"/>
    </source>
</evidence>
<feature type="repeat" description="Solcar" evidence="10">
    <location>
        <begin position="835"/>
        <end position="919"/>
    </location>
</feature>
<evidence type="ECO:0000256" key="8">
    <source>
        <dbReference type="ARBA" id="ARBA00023128"/>
    </source>
</evidence>
<dbReference type="SUPFAM" id="SSF48452">
    <property type="entry name" value="TPR-like"/>
    <property type="match status" value="1"/>
</dbReference>
<keyword evidence="6" id="KW-0999">Mitochondrion inner membrane</keyword>
<dbReference type="InterPro" id="IPR001810">
    <property type="entry name" value="F-box_dom"/>
</dbReference>
<dbReference type="AlphaFoldDB" id="A0A4V3XG61"/>
<dbReference type="GO" id="GO:1990547">
    <property type="term" value="P:mitochondrial phosphate ion transmembrane transport"/>
    <property type="evidence" value="ECO:0007669"/>
    <property type="project" value="InterPro"/>
</dbReference>
<evidence type="ECO:0000313" key="14">
    <source>
        <dbReference type="Proteomes" id="UP000310158"/>
    </source>
</evidence>
<keyword evidence="14" id="KW-1185">Reference proteome</keyword>
<dbReference type="Proteomes" id="UP000310158">
    <property type="component" value="Unassembled WGS sequence"/>
</dbReference>
<comment type="similarity">
    <text evidence="2">Belongs to the mitochondrial carrier (TC 2.A.29) family.</text>
</comment>
<evidence type="ECO:0000256" key="5">
    <source>
        <dbReference type="ARBA" id="ARBA00022737"/>
    </source>
</evidence>
<evidence type="ECO:0000256" key="2">
    <source>
        <dbReference type="ARBA" id="ARBA00006375"/>
    </source>
</evidence>
<keyword evidence="3" id="KW-0813">Transport</keyword>
<dbReference type="EMBL" id="SGPL01000029">
    <property type="protein sequence ID" value="THH20103.1"/>
    <property type="molecule type" value="Genomic_DNA"/>
</dbReference>
<dbReference type="PROSITE" id="PS50920">
    <property type="entry name" value="SOLCAR"/>
    <property type="match status" value="3"/>
</dbReference>
<dbReference type="OrthoDB" id="427452at2759"/>
<protein>
    <recommendedName>
        <fullName evidence="12">F-box domain-containing protein</fullName>
    </recommendedName>
</protein>
<sequence length="1074" mass="118547">MSRIARLRDGCVHIVQSPEPTPETSVSVIGDIVCQIRVLHECHERDTSRTSQPHGSHGIPEPVQTTPILSHRSRLKVTQRSCKVEIMLLPCRMALAAQWKEHFEQGISSFRENKHDVALISFSQAIKKAENASHALYDSRAAVYEKLGRTKEALQDSKNVIDIAPERWQGYARAARLFFQLGKYASAQKMSEMALERMKNDPQHAARRSALADLQKTIRDAQGKAGHVASSRERHTAQTDQEINYFAGLPVELVNLIFCFAASDSPAVPVRLSLICRHWRAIALSTPSLWRTLVLSKVRPVQKARIWRVRSRNWISELCFKKDLGDKSTGYYENQPHVMDPRREVIDELRDLQWERLKVCRLGEVSSDVIYTSLQAIKQQSALRLLEELEFSGLDAHSWPCGDMWFGSEDQTEDSQTSLPQIRLRTLTLHNVRCEWANMARNIRGLVTLEITSHDRERRCVPLRLVMQANPNLEKSFSNANTAIHRISHMKLTNTGFALDLAVDLTFPALRVLRLAGIPDAGLVLSCIAKDSSLVTLIELTINGCYVQQSTIIHALLQAPALERLQLSKTALNINSVVEALTKAPAIVYEKNPSAEYSAFAFRSSMPITCPSLKVADFTGCWELTSGCLIKMVSARLALSNSHGPVGEGSESSTNGVAEEDQQASQVKHDGSPSHSVSKLQTLLVNECPRIETDVLPWLRANVPVFSCRHDTLIDDILPQTLLMPNEKESSNDFVIPQFTSADYTSFFAAVKTKYLQAVDVVKTRIQIDPALASKSLISGGRYIVSKEGPSTLLTGFGPTAVGYLVQGGAKFAGYELWKKKFAEIAGDQQTAVKYRTSIYLGAATVAEFFADILLTPLEATRIRLVSDRGYASGLVSALTRLAREGGIRELYAGFIPILFKQIPYAIGQFTVNELCHELAFRSISAEQRRNLSPTSKFTISLGSGVIAGFAAAVLSQPADTLLSQINKGHGPQGSMMYRLGALAKEAGFRGLFAGLGPRMVMTAGLVSGQFLIYGAAKQGKWIPGRAARPGDTQGFSSKDLSFLDLSGHISDHPDLFSQVANSPCFDSVEGLYL</sequence>
<evidence type="ECO:0000256" key="3">
    <source>
        <dbReference type="ARBA" id="ARBA00022448"/>
    </source>
</evidence>
<dbReference type="PANTHER" id="PTHR45671">
    <property type="entry name" value="SOLUTE CARRIER FAMILY 25 (MITOCHONDRIAL CARRIER PHOSPHATE CARRIER), MEMBER 3, LIKE-RELATED-RELATED"/>
    <property type="match status" value="1"/>
</dbReference>
<organism evidence="13 14">
    <name type="scientific">Bondarzewia mesenterica</name>
    <dbReference type="NCBI Taxonomy" id="1095465"/>
    <lineage>
        <taxon>Eukaryota</taxon>
        <taxon>Fungi</taxon>
        <taxon>Dikarya</taxon>
        <taxon>Basidiomycota</taxon>
        <taxon>Agaricomycotina</taxon>
        <taxon>Agaricomycetes</taxon>
        <taxon>Russulales</taxon>
        <taxon>Bondarzewiaceae</taxon>
        <taxon>Bondarzewia</taxon>
    </lineage>
</organism>
<evidence type="ECO:0000259" key="12">
    <source>
        <dbReference type="Pfam" id="PF12937"/>
    </source>
</evidence>
<keyword evidence="7" id="KW-1133">Transmembrane helix</keyword>
<gene>
    <name evidence="13" type="ORF">EW146_g1198</name>
</gene>
<dbReference type="Gene3D" id="1.25.40.10">
    <property type="entry name" value="Tetratricopeptide repeat domain"/>
    <property type="match status" value="1"/>
</dbReference>
<dbReference type="InterPro" id="IPR018108">
    <property type="entry name" value="MCP_transmembrane"/>
</dbReference>
<dbReference type="PANTHER" id="PTHR45671:SF15">
    <property type="entry name" value="MIR1-PHOSPHATE TRANSPORTER OF THE MITOCHONDRIAL CARRIER (MCF) FAMILY"/>
    <property type="match status" value="1"/>
</dbReference>
<dbReference type="InterPro" id="IPR044677">
    <property type="entry name" value="SLC25A3/Pic2/Mir1-like"/>
</dbReference>
<evidence type="ECO:0000256" key="1">
    <source>
        <dbReference type="ARBA" id="ARBA00004448"/>
    </source>
</evidence>
<dbReference type="InterPro" id="IPR036047">
    <property type="entry name" value="F-box-like_dom_sf"/>
</dbReference>
<name>A0A4V3XG61_9AGAM</name>
<keyword evidence="9 10" id="KW-0472">Membrane</keyword>
<evidence type="ECO:0000256" key="4">
    <source>
        <dbReference type="ARBA" id="ARBA00022692"/>
    </source>
</evidence>
<keyword evidence="5" id="KW-0677">Repeat</keyword>
<dbReference type="InterPro" id="IPR011990">
    <property type="entry name" value="TPR-like_helical_dom_sf"/>
</dbReference>